<comment type="caution">
    <text evidence="1">The sequence shown here is derived from an EMBL/GenBank/DDBJ whole genome shotgun (WGS) entry which is preliminary data.</text>
</comment>
<keyword evidence="2" id="KW-1185">Reference proteome</keyword>
<organism evidence="1 2">
    <name type="scientific">Sphingomonas lycopersici</name>
    <dbReference type="NCBI Taxonomy" id="2951807"/>
    <lineage>
        <taxon>Bacteria</taxon>
        <taxon>Pseudomonadati</taxon>
        <taxon>Pseudomonadota</taxon>
        <taxon>Alphaproteobacteria</taxon>
        <taxon>Sphingomonadales</taxon>
        <taxon>Sphingomonadaceae</taxon>
        <taxon>Sphingomonas</taxon>
    </lineage>
</organism>
<protein>
    <submittedName>
        <fullName evidence="1">Uncharacterized protein</fullName>
    </submittedName>
</protein>
<name>A0AA41Z4A2_9SPHN</name>
<dbReference type="AlphaFoldDB" id="A0AA41Z4A2"/>
<dbReference type="RefSeq" id="WP_265267825.1">
    <property type="nucleotide sequence ID" value="NZ_JANFAV010000001.1"/>
</dbReference>
<dbReference type="Proteomes" id="UP001165565">
    <property type="component" value="Unassembled WGS sequence"/>
</dbReference>
<dbReference type="EMBL" id="JANFAV010000001">
    <property type="protein sequence ID" value="MCW6533782.1"/>
    <property type="molecule type" value="Genomic_DNA"/>
</dbReference>
<gene>
    <name evidence="1" type="ORF">NEE01_03180</name>
</gene>
<sequence>MHWSPLVALAVASTAPVAQVPTETPAARVERNAVDRPGRPEIRVTVPAGAKYLGADRFVLKELSDCEMHIFVEADANHRVRRFYWIHFESNLPTRPDDRMHYGDTDHRSKIWGKTVWTSFEPARMTRVPRPGSDTGHFRAIISAAGYSMPAGMMTVRLVRLLDDPQDTGFGRHEVMMLYGEDLAASGLTFDDVTTDGKPNARWAAVEQPLLRRASHAFHMSEH</sequence>
<evidence type="ECO:0000313" key="1">
    <source>
        <dbReference type="EMBL" id="MCW6533782.1"/>
    </source>
</evidence>
<reference evidence="1" key="1">
    <citation type="submission" date="2022-06" db="EMBL/GenBank/DDBJ databases">
        <title>Sphingomonas sp. nov. isolated from rhizosphere soil of tomato.</title>
        <authorList>
            <person name="Dong H."/>
            <person name="Gao R."/>
        </authorList>
    </citation>
    <scope>NUCLEOTIDE SEQUENCE</scope>
    <source>
        <strain evidence="1">MMSM24</strain>
    </source>
</reference>
<evidence type="ECO:0000313" key="2">
    <source>
        <dbReference type="Proteomes" id="UP001165565"/>
    </source>
</evidence>
<accession>A0AA41Z4A2</accession>
<proteinExistence type="predicted"/>